<feature type="transmembrane region" description="Helical" evidence="11">
    <location>
        <begin position="127"/>
        <end position="148"/>
    </location>
</feature>
<feature type="transmembrane region" description="Helical" evidence="11">
    <location>
        <begin position="6"/>
        <end position="30"/>
    </location>
</feature>
<keyword evidence="3 11" id="KW-0813">Transport</keyword>
<evidence type="ECO:0000256" key="3">
    <source>
        <dbReference type="ARBA" id="ARBA00022448"/>
    </source>
</evidence>
<protein>
    <recommendedName>
        <fullName evidence="11">Bidirectional sugar transporter SWEET</fullName>
    </recommendedName>
</protein>
<evidence type="ECO:0000256" key="4">
    <source>
        <dbReference type="ARBA" id="ARBA00022475"/>
    </source>
</evidence>
<dbReference type="FunFam" id="1.20.1280.290:FF:000001">
    <property type="entry name" value="Bidirectional sugar transporter SWEET"/>
    <property type="match status" value="1"/>
</dbReference>
<evidence type="ECO:0000256" key="12">
    <source>
        <dbReference type="SAM" id="MobiDB-lite"/>
    </source>
</evidence>
<comment type="subcellular location">
    <subcellularLocation>
        <location evidence="1">Cell membrane</location>
        <topology evidence="1">Multi-pass membrane protein</topology>
    </subcellularLocation>
</comment>
<dbReference type="Pfam" id="PF03083">
    <property type="entry name" value="MtN3_slv"/>
    <property type="match status" value="2"/>
</dbReference>
<dbReference type="InterPro" id="IPR047664">
    <property type="entry name" value="SWEET"/>
</dbReference>
<keyword evidence="9 11" id="KW-0472">Membrane</keyword>
<comment type="function">
    <text evidence="11">Mediates both low-affinity uptake and efflux of sugar across the membrane.</text>
</comment>
<feature type="transmembrane region" description="Helical" evidence="11">
    <location>
        <begin position="65"/>
        <end position="88"/>
    </location>
</feature>
<dbReference type="OrthoDB" id="409725at2759"/>
<evidence type="ECO:0000256" key="8">
    <source>
        <dbReference type="ARBA" id="ARBA00022989"/>
    </source>
</evidence>
<dbReference type="InterPro" id="IPR004316">
    <property type="entry name" value="SWEET_rpt"/>
</dbReference>
<dbReference type="Proteomes" id="UP001085076">
    <property type="component" value="Miscellaneous, Linkage group lg03"/>
</dbReference>
<keyword evidence="7" id="KW-0677">Repeat</keyword>
<evidence type="ECO:0000256" key="1">
    <source>
        <dbReference type="ARBA" id="ARBA00004651"/>
    </source>
</evidence>
<dbReference type="FunFam" id="1.20.1280.290:FF:000002">
    <property type="entry name" value="Bidirectional sugar transporter SWEET"/>
    <property type="match status" value="1"/>
</dbReference>
<feature type="transmembrane region" description="Helical" evidence="11">
    <location>
        <begin position="160"/>
        <end position="182"/>
    </location>
</feature>
<reference evidence="13" key="1">
    <citation type="submission" date="2021-03" db="EMBL/GenBank/DDBJ databases">
        <authorList>
            <person name="Li Z."/>
            <person name="Yang C."/>
        </authorList>
    </citation>
    <scope>NUCLEOTIDE SEQUENCE</scope>
    <source>
        <strain evidence="13">Dzin_1.0</strain>
        <tissue evidence="13">Leaf</tissue>
    </source>
</reference>
<dbReference type="EMBL" id="JAGGNH010000003">
    <property type="protein sequence ID" value="KAJ0979785.1"/>
    <property type="molecule type" value="Genomic_DNA"/>
</dbReference>
<keyword evidence="4" id="KW-1003">Cell membrane</keyword>
<evidence type="ECO:0000256" key="2">
    <source>
        <dbReference type="ARBA" id="ARBA00007809"/>
    </source>
</evidence>
<evidence type="ECO:0000256" key="6">
    <source>
        <dbReference type="ARBA" id="ARBA00022692"/>
    </source>
</evidence>
<evidence type="ECO:0000256" key="5">
    <source>
        <dbReference type="ARBA" id="ARBA00022597"/>
    </source>
</evidence>
<evidence type="ECO:0000313" key="13">
    <source>
        <dbReference type="EMBL" id="KAJ0979785.1"/>
    </source>
</evidence>
<comment type="similarity">
    <text evidence="2 11">Belongs to the SWEET sugar transporter family.</text>
</comment>
<evidence type="ECO:0000313" key="14">
    <source>
        <dbReference type="Proteomes" id="UP001085076"/>
    </source>
</evidence>
<feature type="transmembrane region" description="Helical" evidence="11">
    <location>
        <begin position="100"/>
        <end position="121"/>
    </location>
</feature>
<name>A0A9D5HKA8_9LILI</name>
<comment type="caution">
    <text evidence="11">Lacks conserved residue(s) required for the propagation of feature annotation.</text>
</comment>
<sequence>METLLFFIGVIGNIISVFMFASPIKTFWRIVKNQSTEDFEPTPYVVTLLGSSLWVYYGLTKPDGLLVATVNTVGILLETIYVSLFLLFSSSSSIRMKTAMLVIGLDIGFFGLVVLATQTLMNGSLRLSIIGIICACLNILMYGSPLAIMKTVINTRSVEYMPFFLSFFLFLNGGVWALYAILDHDIFLGIPNGIGFLLGTFQIILYMIYMNPSVSKHKADQEKSQQHQSLIDPIESIEHDEEQG</sequence>
<keyword evidence="8 11" id="KW-1133">Transmembrane helix</keyword>
<proteinExistence type="inferred from homology"/>
<dbReference type="PANTHER" id="PTHR10791:SF120">
    <property type="entry name" value="BIDIRECTIONAL SUGAR TRANSPORTER SWEET17"/>
    <property type="match status" value="1"/>
</dbReference>
<evidence type="ECO:0000256" key="7">
    <source>
        <dbReference type="ARBA" id="ARBA00022737"/>
    </source>
</evidence>
<reference evidence="13" key="2">
    <citation type="journal article" date="2022" name="Hortic Res">
        <title>The genome of Dioscorea zingiberensis sheds light on the biosynthesis, origin and evolution of the medicinally important diosgenin saponins.</title>
        <authorList>
            <person name="Li Y."/>
            <person name="Tan C."/>
            <person name="Li Z."/>
            <person name="Guo J."/>
            <person name="Li S."/>
            <person name="Chen X."/>
            <person name="Wang C."/>
            <person name="Dai X."/>
            <person name="Yang H."/>
            <person name="Song W."/>
            <person name="Hou L."/>
            <person name="Xu J."/>
            <person name="Tong Z."/>
            <person name="Xu A."/>
            <person name="Yuan X."/>
            <person name="Wang W."/>
            <person name="Yang Q."/>
            <person name="Chen L."/>
            <person name="Sun Z."/>
            <person name="Wang K."/>
            <person name="Pan B."/>
            <person name="Chen J."/>
            <person name="Bao Y."/>
            <person name="Liu F."/>
            <person name="Qi X."/>
            <person name="Gang D.R."/>
            <person name="Wen J."/>
            <person name="Li J."/>
        </authorList>
    </citation>
    <scope>NUCLEOTIDE SEQUENCE</scope>
    <source>
        <strain evidence="13">Dzin_1.0</strain>
    </source>
</reference>
<dbReference type="Gene3D" id="1.20.1280.290">
    <property type="match status" value="2"/>
</dbReference>
<feature type="transmembrane region" description="Helical" evidence="11">
    <location>
        <begin position="188"/>
        <end position="209"/>
    </location>
</feature>
<keyword evidence="5 11" id="KW-0762">Sugar transport</keyword>
<keyword evidence="6 11" id="KW-0812">Transmembrane</keyword>
<dbReference type="PANTHER" id="PTHR10791">
    <property type="entry name" value="RAG1-ACTIVATING PROTEIN 1"/>
    <property type="match status" value="1"/>
</dbReference>
<comment type="caution">
    <text evidence="13">The sequence shown here is derived from an EMBL/GenBank/DDBJ whole genome shotgun (WGS) entry which is preliminary data.</text>
</comment>
<dbReference type="GO" id="GO:0005886">
    <property type="term" value="C:plasma membrane"/>
    <property type="evidence" value="ECO:0007669"/>
    <property type="project" value="UniProtKB-SubCell"/>
</dbReference>
<evidence type="ECO:0000256" key="10">
    <source>
        <dbReference type="ARBA" id="ARBA00038715"/>
    </source>
</evidence>
<dbReference type="GO" id="GO:0051119">
    <property type="term" value="F:sugar transmembrane transporter activity"/>
    <property type="evidence" value="ECO:0007669"/>
    <property type="project" value="InterPro"/>
</dbReference>
<evidence type="ECO:0000256" key="11">
    <source>
        <dbReference type="RuleBase" id="RU910715"/>
    </source>
</evidence>
<organism evidence="13 14">
    <name type="scientific">Dioscorea zingiberensis</name>
    <dbReference type="NCBI Taxonomy" id="325984"/>
    <lineage>
        <taxon>Eukaryota</taxon>
        <taxon>Viridiplantae</taxon>
        <taxon>Streptophyta</taxon>
        <taxon>Embryophyta</taxon>
        <taxon>Tracheophyta</taxon>
        <taxon>Spermatophyta</taxon>
        <taxon>Magnoliopsida</taxon>
        <taxon>Liliopsida</taxon>
        <taxon>Dioscoreales</taxon>
        <taxon>Dioscoreaceae</taxon>
        <taxon>Dioscorea</taxon>
    </lineage>
</organism>
<evidence type="ECO:0000256" key="9">
    <source>
        <dbReference type="ARBA" id="ARBA00023136"/>
    </source>
</evidence>
<accession>A0A9D5HKA8</accession>
<feature type="region of interest" description="Disordered" evidence="12">
    <location>
        <begin position="221"/>
        <end position="244"/>
    </location>
</feature>
<dbReference type="AlphaFoldDB" id="A0A9D5HKA8"/>
<keyword evidence="14" id="KW-1185">Reference proteome</keyword>
<comment type="subunit">
    <text evidence="10">Forms homooligomers and/or heterooligomers.</text>
</comment>
<gene>
    <name evidence="13" type="ORF">J5N97_015259</name>
</gene>